<reference evidence="1 2" key="1">
    <citation type="submission" date="2017-10" db="EMBL/GenBank/DDBJ databases">
        <title>Genomics of the genus Arcobacter.</title>
        <authorList>
            <person name="Perez-Cataluna A."/>
            <person name="Figueras M.J."/>
        </authorList>
    </citation>
    <scope>NUCLEOTIDE SEQUENCE [LARGE SCALE GENOMIC DNA]</scope>
    <source>
        <strain evidence="1 2">CECT 8441</strain>
    </source>
</reference>
<organism evidence="1 2">
    <name type="scientific">Halarcobacter ebronensis</name>
    <dbReference type="NCBI Taxonomy" id="1462615"/>
    <lineage>
        <taxon>Bacteria</taxon>
        <taxon>Pseudomonadati</taxon>
        <taxon>Campylobacterota</taxon>
        <taxon>Epsilonproteobacteria</taxon>
        <taxon>Campylobacterales</taxon>
        <taxon>Arcobacteraceae</taxon>
        <taxon>Halarcobacter</taxon>
    </lineage>
</organism>
<accession>A0A4Q1AJ77</accession>
<dbReference type="RefSeq" id="WP_129087874.1">
    <property type="nucleotide sequence ID" value="NZ_CP053836.1"/>
</dbReference>
<dbReference type="Proteomes" id="UP000289758">
    <property type="component" value="Unassembled WGS sequence"/>
</dbReference>
<sequence>MKKGYITEKSSKMKDERLKVNYLEVHLYLNGTYNQIEEYYLSFYEELPKFSMFDDRPKIKEKLEEAFKNKR</sequence>
<evidence type="ECO:0000313" key="2">
    <source>
        <dbReference type="Proteomes" id="UP000289758"/>
    </source>
</evidence>
<evidence type="ECO:0000313" key="1">
    <source>
        <dbReference type="EMBL" id="RXK04120.1"/>
    </source>
</evidence>
<keyword evidence="2" id="KW-1185">Reference proteome</keyword>
<proteinExistence type="predicted"/>
<comment type="caution">
    <text evidence="1">The sequence shown here is derived from an EMBL/GenBank/DDBJ whole genome shotgun (WGS) entry which is preliminary data.</text>
</comment>
<dbReference type="AlphaFoldDB" id="A0A4Q1AJ77"/>
<gene>
    <name evidence="1" type="ORF">CRV07_11885</name>
</gene>
<protein>
    <submittedName>
        <fullName evidence="1">Uncharacterized protein</fullName>
    </submittedName>
</protein>
<dbReference type="EMBL" id="PDKK01000011">
    <property type="protein sequence ID" value="RXK04120.1"/>
    <property type="molecule type" value="Genomic_DNA"/>
</dbReference>
<name>A0A4Q1AJ77_9BACT</name>